<evidence type="ECO:0000256" key="1">
    <source>
        <dbReference type="ARBA" id="ARBA00003681"/>
    </source>
</evidence>
<evidence type="ECO:0000256" key="3">
    <source>
        <dbReference type="ARBA" id="ARBA00020422"/>
    </source>
</evidence>
<dbReference type="InterPro" id="IPR001020">
    <property type="entry name" value="PTS_HPr_His_P_site"/>
</dbReference>
<proteinExistence type="predicted"/>
<organism evidence="7 8">
    <name type="scientific">Oerskovia enterophila</name>
    <dbReference type="NCBI Taxonomy" id="43678"/>
    <lineage>
        <taxon>Bacteria</taxon>
        <taxon>Bacillati</taxon>
        <taxon>Actinomycetota</taxon>
        <taxon>Actinomycetes</taxon>
        <taxon>Micrococcales</taxon>
        <taxon>Cellulomonadaceae</taxon>
        <taxon>Oerskovia</taxon>
    </lineage>
</organism>
<evidence type="ECO:0000256" key="5">
    <source>
        <dbReference type="ARBA" id="ARBA00022683"/>
    </source>
</evidence>
<evidence type="ECO:0000259" key="6">
    <source>
        <dbReference type="PROSITE" id="PS51350"/>
    </source>
</evidence>
<dbReference type="Proteomes" id="UP000076447">
    <property type="component" value="Unassembled WGS sequence"/>
</dbReference>
<gene>
    <name evidence="7" type="primary">ptsH</name>
    <name evidence="7" type="ORF">OJAG_39170</name>
</gene>
<dbReference type="GO" id="GO:0005737">
    <property type="term" value="C:cytoplasm"/>
    <property type="evidence" value="ECO:0007669"/>
    <property type="project" value="UniProtKB-SubCell"/>
</dbReference>
<dbReference type="OrthoDB" id="9809047at2"/>
<dbReference type="STRING" id="43678.OJAG_39170"/>
<evidence type="ECO:0000313" key="7">
    <source>
        <dbReference type="EMBL" id="KZM33597.1"/>
    </source>
</evidence>
<evidence type="ECO:0000313" key="8">
    <source>
        <dbReference type="Proteomes" id="UP000076447"/>
    </source>
</evidence>
<dbReference type="EMBL" id="LRIE01000085">
    <property type="protein sequence ID" value="KZM33597.1"/>
    <property type="molecule type" value="Genomic_DNA"/>
</dbReference>
<dbReference type="PROSITE" id="PS51350">
    <property type="entry name" value="PTS_HPR_DOM"/>
    <property type="match status" value="1"/>
</dbReference>
<feature type="domain" description="HPr" evidence="6">
    <location>
        <begin position="1"/>
        <end position="88"/>
    </location>
</feature>
<dbReference type="InterPro" id="IPR000032">
    <property type="entry name" value="HPr-like"/>
</dbReference>
<dbReference type="InterPro" id="IPR050399">
    <property type="entry name" value="HPr"/>
</dbReference>
<keyword evidence="5" id="KW-0598">Phosphotransferase system</keyword>
<dbReference type="PATRIC" id="fig|43678.3.peg.4091"/>
<dbReference type="GO" id="GO:0009401">
    <property type="term" value="P:phosphoenolpyruvate-dependent sugar phosphotransferase system"/>
    <property type="evidence" value="ECO:0007669"/>
    <property type="project" value="UniProtKB-KW"/>
</dbReference>
<dbReference type="AlphaFoldDB" id="A0A161XAM7"/>
<dbReference type="Pfam" id="PF00381">
    <property type="entry name" value="PTS-HPr"/>
    <property type="match status" value="1"/>
</dbReference>
<dbReference type="CDD" id="cd00367">
    <property type="entry name" value="PTS-HPr_like"/>
    <property type="match status" value="1"/>
</dbReference>
<keyword evidence="4" id="KW-0963">Cytoplasm</keyword>
<comment type="subcellular location">
    <subcellularLocation>
        <location evidence="2">Cytoplasm</location>
    </subcellularLocation>
</comment>
<evidence type="ECO:0000256" key="4">
    <source>
        <dbReference type="ARBA" id="ARBA00022490"/>
    </source>
</evidence>
<protein>
    <recommendedName>
        <fullName evidence="3">Phosphocarrier protein HPr</fullName>
    </recommendedName>
</protein>
<dbReference type="InterPro" id="IPR035895">
    <property type="entry name" value="HPr-like_sf"/>
</dbReference>
<comment type="function">
    <text evidence="1">General (non sugar-specific) component of the phosphoenolpyruvate-dependent sugar phosphotransferase system (sugar PTS). This major carbohydrate active-transport system catalyzes the phosphorylation of incoming sugar substrates concomitantly with their translocation across the cell membrane. The phosphoryl group from phosphoenolpyruvate (PEP) is transferred to the phosphoryl carrier protein HPr by enzyme I. Phospho-HPr then transfers it to the PTS EIIA domain.</text>
</comment>
<dbReference type="PROSITE" id="PS00369">
    <property type="entry name" value="PTS_HPR_HIS"/>
    <property type="match status" value="1"/>
</dbReference>
<accession>A0A161XAM7</accession>
<dbReference type="RefSeq" id="WP_056644684.1">
    <property type="nucleotide sequence ID" value="NZ_JBIVFZ010000002.1"/>
</dbReference>
<reference evidence="7 8" key="1">
    <citation type="submission" date="2016-01" db="EMBL/GenBank/DDBJ databases">
        <title>Genome sequence of Oerskovia enterophila VJag, an agar and cellulose degrading bacterium.</title>
        <authorList>
            <person name="Poehlein A."/>
            <person name="Jag V."/>
            <person name="Bengelsdorf F."/>
            <person name="Duerre P."/>
            <person name="Daniel R."/>
        </authorList>
    </citation>
    <scope>NUCLEOTIDE SEQUENCE [LARGE SCALE GENOMIC DNA]</scope>
    <source>
        <strain evidence="7 8">VJag</strain>
    </source>
</reference>
<dbReference type="PANTHER" id="PTHR33705">
    <property type="entry name" value="PHOSPHOCARRIER PROTEIN HPR"/>
    <property type="match status" value="1"/>
</dbReference>
<comment type="caution">
    <text evidence="7">The sequence shown here is derived from an EMBL/GenBank/DDBJ whole genome shotgun (WGS) entry which is preliminary data.</text>
</comment>
<dbReference type="PANTHER" id="PTHR33705:SF2">
    <property type="entry name" value="PHOSPHOCARRIER PROTEIN NPR"/>
    <property type="match status" value="1"/>
</dbReference>
<dbReference type="PRINTS" id="PR00107">
    <property type="entry name" value="PHOSPHOCPHPR"/>
</dbReference>
<keyword evidence="7" id="KW-0808">Transferase</keyword>
<name>A0A161XAM7_9CELL</name>
<sequence>MERTVTVAIAEGLHARPAALFVAEAGKQPVAVTLTKEGAEAVDAASILGVMTLGAAAGDQVVLATETDGAEAEAALDALAAFLAQETV</sequence>
<dbReference type="SUPFAM" id="SSF55594">
    <property type="entry name" value="HPr-like"/>
    <property type="match status" value="1"/>
</dbReference>
<dbReference type="Gene3D" id="3.30.1340.10">
    <property type="entry name" value="HPr-like"/>
    <property type="match status" value="1"/>
</dbReference>
<evidence type="ECO:0000256" key="2">
    <source>
        <dbReference type="ARBA" id="ARBA00004496"/>
    </source>
</evidence>
<dbReference type="GO" id="GO:0016740">
    <property type="term" value="F:transferase activity"/>
    <property type="evidence" value="ECO:0007669"/>
    <property type="project" value="UniProtKB-KW"/>
</dbReference>
<dbReference type="NCBIfam" id="TIGR01003">
    <property type="entry name" value="PTS_HPr_family"/>
    <property type="match status" value="1"/>
</dbReference>